<dbReference type="Gene3D" id="3.40.30.10">
    <property type="entry name" value="Glutaredoxin"/>
    <property type="match status" value="1"/>
</dbReference>
<organism evidence="7 8">
    <name type="scientific">Lederbergia lenta</name>
    <name type="common">Bacillus lentus</name>
    <dbReference type="NCBI Taxonomy" id="1467"/>
    <lineage>
        <taxon>Bacteria</taxon>
        <taxon>Bacillati</taxon>
        <taxon>Bacillota</taxon>
        <taxon>Bacilli</taxon>
        <taxon>Bacillales</taxon>
        <taxon>Bacillaceae</taxon>
        <taxon>Lederbergia</taxon>
    </lineage>
</organism>
<keyword evidence="4" id="KW-1015">Disulfide bond</keyword>
<evidence type="ECO:0000256" key="2">
    <source>
        <dbReference type="ARBA" id="ARBA00023008"/>
    </source>
</evidence>
<evidence type="ECO:0000313" key="7">
    <source>
        <dbReference type="EMBL" id="SQI60995.1"/>
    </source>
</evidence>
<dbReference type="InterPro" id="IPR003782">
    <property type="entry name" value="SCO1/SenC"/>
</dbReference>
<evidence type="ECO:0000256" key="5">
    <source>
        <dbReference type="SAM" id="SignalP"/>
    </source>
</evidence>
<dbReference type="KEGG" id="blen:NCTC4824_03022"/>
<feature type="binding site" evidence="3">
    <location>
        <position position="151"/>
    </location>
    <ligand>
        <name>Cu cation</name>
        <dbReference type="ChEBI" id="CHEBI:23378"/>
    </ligand>
</feature>
<feature type="binding site" evidence="3">
    <location>
        <position position="60"/>
    </location>
    <ligand>
        <name>Cu cation</name>
        <dbReference type="ChEBI" id="CHEBI:23378"/>
    </ligand>
</feature>
<dbReference type="Pfam" id="PF02630">
    <property type="entry name" value="SCO1-SenC"/>
    <property type="match status" value="1"/>
</dbReference>
<feature type="signal peptide" evidence="5">
    <location>
        <begin position="1"/>
        <end position="20"/>
    </location>
</feature>
<protein>
    <submittedName>
        <fullName evidence="7">Electron transport protein SCO1/SenC</fullName>
    </submittedName>
</protein>
<proteinExistence type="inferred from homology"/>
<dbReference type="PROSITE" id="PS51257">
    <property type="entry name" value="PROKAR_LIPOPROTEIN"/>
    <property type="match status" value="1"/>
</dbReference>
<dbReference type="RefSeq" id="WP_066140648.1">
    <property type="nucleotide sequence ID" value="NZ_CBCSGM010000001.1"/>
</dbReference>
<evidence type="ECO:0000256" key="1">
    <source>
        <dbReference type="ARBA" id="ARBA00010996"/>
    </source>
</evidence>
<feature type="domain" description="Thioredoxin" evidence="6">
    <location>
        <begin position="22"/>
        <end position="188"/>
    </location>
</feature>
<dbReference type="SUPFAM" id="SSF52833">
    <property type="entry name" value="Thioredoxin-like"/>
    <property type="match status" value="1"/>
</dbReference>
<accession>A0A2X4Z9B8</accession>
<comment type="similarity">
    <text evidence="1">Belongs to the SCO1/2 family.</text>
</comment>
<keyword evidence="8" id="KW-1185">Reference proteome</keyword>
<reference evidence="7 8" key="1">
    <citation type="submission" date="2018-06" db="EMBL/GenBank/DDBJ databases">
        <authorList>
            <consortium name="Pathogen Informatics"/>
            <person name="Doyle S."/>
        </authorList>
    </citation>
    <scope>NUCLEOTIDE SEQUENCE [LARGE SCALE GENOMIC DNA]</scope>
    <source>
        <strain evidence="7 8">NCTC4824</strain>
    </source>
</reference>
<dbReference type="GO" id="GO:0046872">
    <property type="term" value="F:metal ion binding"/>
    <property type="evidence" value="ECO:0007669"/>
    <property type="project" value="UniProtKB-KW"/>
</dbReference>
<keyword evidence="3" id="KW-0479">Metal-binding</keyword>
<dbReference type="InterPro" id="IPR013766">
    <property type="entry name" value="Thioredoxin_domain"/>
</dbReference>
<feature type="binding site" evidence="3">
    <location>
        <position position="64"/>
    </location>
    <ligand>
        <name>Cu cation</name>
        <dbReference type="ChEBI" id="CHEBI:23378"/>
    </ligand>
</feature>
<evidence type="ECO:0000259" key="6">
    <source>
        <dbReference type="PROSITE" id="PS51352"/>
    </source>
</evidence>
<dbReference type="PROSITE" id="PS51352">
    <property type="entry name" value="THIOREDOXIN_2"/>
    <property type="match status" value="1"/>
</dbReference>
<keyword evidence="5" id="KW-0732">Signal</keyword>
<evidence type="ECO:0000313" key="8">
    <source>
        <dbReference type="Proteomes" id="UP000249134"/>
    </source>
</evidence>
<dbReference type="STRING" id="1348624.GCA_001591545_02070"/>
<name>A0A2X4Z9B8_LEDLE</name>
<dbReference type="PANTHER" id="PTHR12151">
    <property type="entry name" value="ELECTRON TRANSPORT PROTIN SCO1/SENC FAMILY MEMBER"/>
    <property type="match status" value="1"/>
</dbReference>
<feature type="chain" id="PRO_5039386698" evidence="5">
    <location>
        <begin position="21"/>
        <end position="188"/>
    </location>
</feature>
<sequence>MKKLSLFILLSIVLILSACSSEKRGTPIEDFNYTNQDGEPFGLKDLEGKVWLADFVYTYCPKECPLMTLHMSQIQQDVIDAGLEDVQFVSFSIDPEIDSPEVLKAYGEGFDADFSTWHFLTGYSQEEIEDYAPKNFKTIVKKPRDDDTVIHGLDFYLMNKQGEIIGNYPAYEDVPFKQILKDIKSAVK</sequence>
<dbReference type="PANTHER" id="PTHR12151:SF25">
    <property type="entry name" value="LINALOOL DEHYDRATASE_ISOMERASE DOMAIN-CONTAINING PROTEIN"/>
    <property type="match status" value="1"/>
</dbReference>
<feature type="disulfide bond" description="Redox-active" evidence="4">
    <location>
        <begin position="60"/>
        <end position="64"/>
    </location>
</feature>
<evidence type="ECO:0000256" key="3">
    <source>
        <dbReference type="PIRSR" id="PIRSR603782-1"/>
    </source>
</evidence>
<keyword evidence="2 3" id="KW-0186">Copper</keyword>
<dbReference type="Proteomes" id="UP000249134">
    <property type="component" value="Chromosome 1"/>
</dbReference>
<dbReference type="InterPro" id="IPR036249">
    <property type="entry name" value="Thioredoxin-like_sf"/>
</dbReference>
<dbReference type="CDD" id="cd02968">
    <property type="entry name" value="SCO"/>
    <property type="match status" value="1"/>
</dbReference>
<evidence type="ECO:0000256" key="4">
    <source>
        <dbReference type="PIRSR" id="PIRSR603782-2"/>
    </source>
</evidence>
<dbReference type="AlphaFoldDB" id="A0A2X4Z9B8"/>
<gene>
    <name evidence="7" type="primary">ypmQ_1</name>
    <name evidence="7" type="ORF">NCTC4824_03022</name>
</gene>
<dbReference type="EMBL" id="LS483476">
    <property type="protein sequence ID" value="SQI60995.1"/>
    <property type="molecule type" value="Genomic_DNA"/>
</dbReference>